<dbReference type="EMBL" id="CAJVPL010003684">
    <property type="protein sequence ID" value="CAG8636841.1"/>
    <property type="molecule type" value="Genomic_DNA"/>
</dbReference>
<dbReference type="Gene3D" id="3.40.50.620">
    <property type="entry name" value="HUPs"/>
    <property type="match status" value="1"/>
</dbReference>
<feature type="domain" description="UspA" evidence="1">
    <location>
        <begin position="4"/>
        <end position="129"/>
    </location>
</feature>
<evidence type="ECO:0000313" key="2">
    <source>
        <dbReference type="EMBL" id="CAG8636841.1"/>
    </source>
</evidence>
<gene>
    <name evidence="2" type="ORF">AGERDE_LOCUS10786</name>
</gene>
<feature type="non-terminal residue" evidence="2">
    <location>
        <position position="131"/>
    </location>
</feature>
<reference evidence="2" key="1">
    <citation type="submission" date="2021-06" db="EMBL/GenBank/DDBJ databases">
        <authorList>
            <person name="Kallberg Y."/>
            <person name="Tangrot J."/>
            <person name="Rosling A."/>
        </authorList>
    </citation>
    <scope>NUCLEOTIDE SEQUENCE</scope>
    <source>
        <strain evidence="2">MT106</strain>
    </source>
</reference>
<dbReference type="InterPro" id="IPR006016">
    <property type="entry name" value="UspA"/>
</dbReference>
<dbReference type="AlphaFoldDB" id="A0A9N9DFD2"/>
<organism evidence="2 3">
    <name type="scientific">Ambispora gerdemannii</name>
    <dbReference type="NCBI Taxonomy" id="144530"/>
    <lineage>
        <taxon>Eukaryota</taxon>
        <taxon>Fungi</taxon>
        <taxon>Fungi incertae sedis</taxon>
        <taxon>Mucoromycota</taxon>
        <taxon>Glomeromycotina</taxon>
        <taxon>Glomeromycetes</taxon>
        <taxon>Archaeosporales</taxon>
        <taxon>Ambisporaceae</taxon>
        <taxon>Ambispora</taxon>
    </lineage>
</organism>
<proteinExistence type="predicted"/>
<dbReference type="SUPFAM" id="SSF52402">
    <property type="entry name" value="Adenine nucleotide alpha hydrolases-like"/>
    <property type="match status" value="1"/>
</dbReference>
<dbReference type="CDD" id="cd23659">
    <property type="entry name" value="USP_At3g01520-like"/>
    <property type="match status" value="1"/>
</dbReference>
<protein>
    <submittedName>
        <fullName evidence="2">9825_t:CDS:1</fullName>
    </submittedName>
</protein>
<sequence>MFRRKVVVALDPSSEEANYTVDWIIENFLKPEKDDVYLVSALLLTSDLEATELGMNINYASEYLMNWEKEIEQKTRDSLQEYVNKLQLSNIAVSFEIIKSKNDTPNVIVDYTEQKKADVLIMGSRDLSTWK</sequence>
<keyword evidence="3" id="KW-1185">Reference proteome</keyword>
<dbReference type="Pfam" id="PF00582">
    <property type="entry name" value="Usp"/>
    <property type="match status" value="1"/>
</dbReference>
<dbReference type="OrthoDB" id="843225at2759"/>
<name>A0A9N9DFD2_9GLOM</name>
<dbReference type="Proteomes" id="UP000789831">
    <property type="component" value="Unassembled WGS sequence"/>
</dbReference>
<dbReference type="PANTHER" id="PTHR31964">
    <property type="entry name" value="ADENINE NUCLEOTIDE ALPHA HYDROLASES-LIKE SUPERFAMILY PROTEIN"/>
    <property type="match status" value="1"/>
</dbReference>
<accession>A0A9N9DFD2</accession>
<evidence type="ECO:0000259" key="1">
    <source>
        <dbReference type="Pfam" id="PF00582"/>
    </source>
</evidence>
<comment type="caution">
    <text evidence="2">The sequence shown here is derived from an EMBL/GenBank/DDBJ whole genome shotgun (WGS) entry which is preliminary data.</text>
</comment>
<dbReference type="PANTHER" id="PTHR31964:SF113">
    <property type="entry name" value="USPA DOMAIN-CONTAINING PROTEIN"/>
    <property type="match status" value="1"/>
</dbReference>
<dbReference type="InterPro" id="IPR014729">
    <property type="entry name" value="Rossmann-like_a/b/a_fold"/>
</dbReference>
<evidence type="ECO:0000313" key="3">
    <source>
        <dbReference type="Proteomes" id="UP000789831"/>
    </source>
</evidence>